<reference evidence="1" key="1">
    <citation type="submission" date="2021-01" db="EMBL/GenBank/DDBJ databases">
        <title>Adiantum capillus-veneris genome.</title>
        <authorList>
            <person name="Fang Y."/>
            <person name="Liao Q."/>
        </authorList>
    </citation>
    <scope>NUCLEOTIDE SEQUENCE</scope>
    <source>
        <strain evidence="1">H3</strain>
        <tissue evidence="1">Leaf</tissue>
    </source>
</reference>
<evidence type="ECO:0000313" key="1">
    <source>
        <dbReference type="EMBL" id="KAI5078781.1"/>
    </source>
</evidence>
<dbReference type="Proteomes" id="UP000886520">
    <property type="component" value="Chromosome 6"/>
</dbReference>
<name>A0A9D4V2X0_ADICA</name>
<protein>
    <submittedName>
        <fullName evidence="1">Uncharacterized protein</fullName>
    </submittedName>
</protein>
<evidence type="ECO:0000313" key="2">
    <source>
        <dbReference type="Proteomes" id="UP000886520"/>
    </source>
</evidence>
<keyword evidence="2" id="KW-1185">Reference proteome</keyword>
<dbReference type="AlphaFoldDB" id="A0A9D4V2X0"/>
<accession>A0A9D4V2X0</accession>
<sequence>MRRWFDYRSHICIGKSLRSIQAVERLSKLKDLLAKYVEKVPSSLVNLLEGMFCFDALKSLTTREGLQHPLFQESLRP</sequence>
<dbReference type="OrthoDB" id="283111at2759"/>
<gene>
    <name evidence="1" type="ORF">GOP47_0006452</name>
</gene>
<dbReference type="EMBL" id="JABFUD020000006">
    <property type="protein sequence ID" value="KAI5078781.1"/>
    <property type="molecule type" value="Genomic_DNA"/>
</dbReference>
<proteinExistence type="predicted"/>
<comment type="caution">
    <text evidence="1">The sequence shown here is derived from an EMBL/GenBank/DDBJ whole genome shotgun (WGS) entry which is preliminary data.</text>
</comment>
<organism evidence="1 2">
    <name type="scientific">Adiantum capillus-veneris</name>
    <name type="common">Maidenhair fern</name>
    <dbReference type="NCBI Taxonomy" id="13818"/>
    <lineage>
        <taxon>Eukaryota</taxon>
        <taxon>Viridiplantae</taxon>
        <taxon>Streptophyta</taxon>
        <taxon>Embryophyta</taxon>
        <taxon>Tracheophyta</taxon>
        <taxon>Polypodiopsida</taxon>
        <taxon>Polypodiidae</taxon>
        <taxon>Polypodiales</taxon>
        <taxon>Pteridineae</taxon>
        <taxon>Pteridaceae</taxon>
        <taxon>Vittarioideae</taxon>
        <taxon>Adiantum</taxon>
    </lineage>
</organism>